<protein>
    <submittedName>
        <fullName evidence="1">Uncharacterized protein</fullName>
    </submittedName>
</protein>
<accession>A0A225VAD7</accession>
<evidence type="ECO:0000313" key="1">
    <source>
        <dbReference type="EMBL" id="OWZ02471.1"/>
    </source>
</evidence>
<sequence length="148" mass="16696">MAADVVVETGCGIGALRNNWAYFSHYFHDSDMQLTCLEMSQSEETFIASSRSTVTIDKNTLRYAFPHIASDSSDMSELASKCLGKKIVVYTVSRFTWDTQKNRMTHVLYDADMMTPILQLFGSLEAVSCMFNGARITPDYKVMEPEAY</sequence>
<evidence type="ECO:0000313" key="2">
    <source>
        <dbReference type="Proteomes" id="UP000198211"/>
    </source>
</evidence>
<dbReference type="Proteomes" id="UP000198211">
    <property type="component" value="Unassembled WGS sequence"/>
</dbReference>
<name>A0A225VAD7_9STRA</name>
<keyword evidence="2" id="KW-1185">Reference proteome</keyword>
<dbReference type="EMBL" id="NBNE01006147">
    <property type="protein sequence ID" value="OWZ02471.1"/>
    <property type="molecule type" value="Genomic_DNA"/>
</dbReference>
<reference evidence="2" key="1">
    <citation type="submission" date="2017-03" db="EMBL/GenBank/DDBJ databases">
        <title>Phytopthora megakarya and P. palmivora, two closely related causual agents of cacao black pod achieved similar genome size and gene model numbers by different mechanisms.</title>
        <authorList>
            <person name="Ali S."/>
            <person name="Shao J."/>
            <person name="Larry D.J."/>
            <person name="Kronmiller B."/>
            <person name="Shen D."/>
            <person name="Strem M.D."/>
            <person name="Melnick R.L."/>
            <person name="Guiltinan M.J."/>
            <person name="Tyler B.M."/>
            <person name="Meinhardt L.W."/>
            <person name="Bailey B.A."/>
        </authorList>
    </citation>
    <scope>NUCLEOTIDE SEQUENCE [LARGE SCALE GENOMIC DNA]</scope>
    <source>
        <strain evidence="2">zdho120</strain>
    </source>
</reference>
<proteinExistence type="predicted"/>
<organism evidence="1 2">
    <name type="scientific">Phytophthora megakarya</name>
    <dbReference type="NCBI Taxonomy" id="4795"/>
    <lineage>
        <taxon>Eukaryota</taxon>
        <taxon>Sar</taxon>
        <taxon>Stramenopiles</taxon>
        <taxon>Oomycota</taxon>
        <taxon>Peronosporomycetes</taxon>
        <taxon>Peronosporales</taxon>
        <taxon>Peronosporaceae</taxon>
        <taxon>Phytophthora</taxon>
    </lineage>
</organism>
<dbReference type="AlphaFoldDB" id="A0A225VAD7"/>
<comment type="caution">
    <text evidence="1">The sequence shown here is derived from an EMBL/GenBank/DDBJ whole genome shotgun (WGS) entry which is preliminary data.</text>
</comment>
<gene>
    <name evidence="1" type="ORF">PHMEG_00025958</name>
</gene>